<dbReference type="RefSeq" id="WP_308158930.1">
    <property type="nucleotide sequence ID" value="NZ_JAGGMS010000001.1"/>
</dbReference>
<feature type="transmembrane region" description="Helical" evidence="1">
    <location>
        <begin position="78"/>
        <end position="99"/>
    </location>
</feature>
<proteinExistence type="predicted"/>
<keyword evidence="1" id="KW-0472">Membrane</keyword>
<feature type="transmembrane region" description="Helical" evidence="1">
    <location>
        <begin position="178"/>
        <end position="197"/>
    </location>
</feature>
<accession>A0ABS4Q1E5</accession>
<keyword evidence="3" id="KW-1185">Reference proteome</keyword>
<evidence type="ECO:0000313" key="2">
    <source>
        <dbReference type="EMBL" id="MBP2184646.1"/>
    </source>
</evidence>
<evidence type="ECO:0000313" key="3">
    <source>
        <dbReference type="Proteomes" id="UP000741013"/>
    </source>
</evidence>
<dbReference type="EMBL" id="JAGGMS010000001">
    <property type="protein sequence ID" value="MBP2184646.1"/>
    <property type="molecule type" value="Genomic_DNA"/>
</dbReference>
<reference evidence="2 3" key="1">
    <citation type="submission" date="2021-03" db="EMBL/GenBank/DDBJ databases">
        <title>Sequencing the genomes of 1000 actinobacteria strains.</title>
        <authorList>
            <person name="Klenk H.-P."/>
        </authorList>
    </citation>
    <scope>NUCLEOTIDE SEQUENCE [LARGE SCALE GENOMIC DNA]</scope>
    <source>
        <strain evidence="2 3">DSM 45510</strain>
    </source>
</reference>
<sequence length="303" mass="32550">MAAPRHHRLRARPPAEEPRTGRAARVLASVAANITLLTALLYYFGLLYTQTYFGYFRVHYTVLGQTTDEIFGRGVGGLLLPIAAAAGAGFLLLGLARTLRHRLRAATWDRLLRVGTPVAGVTGTVLIGLAVVVIADPAPFRQLAGLPGLGLALGVGLLAWAWHRLGTNSGKRRSRLSVAEWVCAYLLTAFALLWAVADYAQAASTRSAFEAAAGLRSRPAATLYSAQSLNISAEGVREDVCAQPDSAYKFRYTGLKLLLQSGGQYVFLPANWRASRGTAFLVPRNDKLRVEFATARSTPAPGC</sequence>
<feature type="transmembrane region" description="Helical" evidence="1">
    <location>
        <begin position="146"/>
        <end position="166"/>
    </location>
</feature>
<comment type="caution">
    <text evidence="2">The sequence shown here is derived from an EMBL/GenBank/DDBJ whole genome shotgun (WGS) entry which is preliminary data.</text>
</comment>
<evidence type="ECO:0000256" key="1">
    <source>
        <dbReference type="SAM" id="Phobius"/>
    </source>
</evidence>
<name>A0ABS4Q1E5_9PSEU</name>
<feature type="transmembrane region" description="Helical" evidence="1">
    <location>
        <begin position="26"/>
        <end position="45"/>
    </location>
</feature>
<protein>
    <submittedName>
        <fullName evidence="2">Uncharacterized protein</fullName>
    </submittedName>
</protein>
<keyword evidence="1" id="KW-0812">Transmembrane</keyword>
<keyword evidence="1" id="KW-1133">Transmembrane helix</keyword>
<gene>
    <name evidence="2" type="ORF">JOM49_006172</name>
</gene>
<dbReference type="Proteomes" id="UP000741013">
    <property type="component" value="Unassembled WGS sequence"/>
</dbReference>
<feature type="transmembrane region" description="Helical" evidence="1">
    <location>
        <begin position="111"/>
        <end position="134"/>
    </location>
</feature>
<organism evidence="2 3">
    <name type="scientific">Amycolatopsis magusensis</name>
    <dbReference type="NCBI Taxonomy" id="882444"/>
    <lineage>
        <taxon>Bacteria</taxon>
        <taxon>Bacillati</taxon>
        <taxon>Actinomycetota</taxon>
        <taxon>Actinomycetes</taxon>
        <taxon>Pseudonocardiales</taxon>
        <taxon>Pseudonocardiaceae</taxon>
        <taxon>Amycolatopsis</taxon>
    </lineage>
</organism>